<dbReference type="EMBL" id="JBITDC010000017">
    <property type="protein sequence ID" value="MFI5679793.1"/>
    <property type="molecule type" value="Genomic_DNA"/>
</dbReference>
<evidence type="ECO:0000313" key="4">
    <source>
        <dbReference type="EMBL" id="MFI5679793.1"/>
    </source>
</evidence>
<name>A0ABW7YBM6_STRCE</name>
<keyword evidence="5" id="KW-1185">Reference proteome</keyword>
<keyword evidence="2" id="KW-1133">Transmembrane helix</keyword>
<evidence type="ECO:0000313" key="5">
    <source>
        <dbReference type="Proteomes" id="UP001612415"/>
    </source>
</evidence>
<feature type="domain" description="Phosphatidic acid phosphatase type 2/haloperoxidase" evidence="3">
    <location>
        <begin position="73"/>
        <end position="185"/>
    </location>
</feature>
<dbReference type="Gene3D" id="1.20.144.10">
    <property type="entry name" value="Phosphatidic acid phosphatase type 2/haloperoxidase"/>
    <property type="match status" value="1"/>
</dbReference>
<evidence type="ECO:0000256" key="2">
    <source>
        <dbReference type="SAM" id="Phobius"/>
    </source>
</evidence>
<comment type="caution">
    <text evidence="4">The sequence shown here is derived from an EMBL/GenBank/DDBJ whole genome shotgun (WGS) entry which is preliminary data.</text>
</comment>
<evidence type="ECO:0000259" key="3">
    <source>
        <dbReference type="SMART" id="SM00014"/>
    </source>
</evidence>
<dbReference type="Pfam" id="PF01569">
    <property type="entry name" value="PAP2"/>
    <property type="match status" value="1"/>
</dbReference>
<sequence>MAGVYVAVFVAVLTRSPLVEFDWRVALWRPYTQWPRMTGLLDVLVVAGQRGPTATAALAWLGWRSWRSRNPRPLLVFLTAMVLLNVSVGLAKLGTGRLGPGDAHAIGATELFRGGDIFPSGHTANSVVIWGTLAHLAPRHRRTAGVLAALAALVVGLTSVYLGFHWFSDALGGWAAGALVLLALPCCEPFVERVAVWITGLRSRPGADPAPRPVPAAAFAGMPAARERGGPEGASGPTAVPSRPGAAALGPPPRTTASRWVSSAVRTAAFRPAVAFLARAAVRPRLAFHPRIWNERGPPRVPGMT</sequence>
<feature type="transmembrane region" description="Helical" evidence="2">
    <location>
        <begin position="170"/>
        <end position="191"/>
    </location>
</feature>
<gene>
    <name evidence="4" type="ORF">ACIA8P_35070</name>
</gene>
<feature type="transmembrane region" description="Helical" evidence="2">
    <location>
        <begin position="73"/>
        <end position="91"/>
    </location>
</feature>
<dbReference type="SMART" id="SM00014">
    <property type="entry name" value="acidPPc"/>
    <property type="match status" value="1"/>
</dbReference>
<dbReference type="Proteomes" id="UP001612415">
    <property type="component" value="Unassembled WGS sequence"/>
</dbReference>
<accession>A0ABW7YBM6</accession>
<protein>
    <submittedName>
        <fullName evidence="4">Phosphatase PAP2 family protein</fullName>
    </submittedName>
</protein>
<evidence type="ECO:0000256" key="1">
    <source>
        <dbReference type="SAM" id="MobiDB-lite"/>
    </source>
</evidence>
<dbReference type="PANTHER" id="PTHR14969:SF13">
    <property type="entry name" value="AT30094P"/>
    <property type="match status" value="1"/>
</dbReference>
<feature type="transmembrane region" description="Helical" evidence="2">
    <location>
        <begin position="144"/>
        <end position="164"/>
    </location>
</feature>
<proteinExistence type="predicted"/>
<feature type="transmembrane region" description="Helical" evidence="2">
    <location>
        <begin position="117"/>
        <end position="137"/>
    </location>
</feature>
<keyword evidence="2" id="KW-0812">Transmembrane</keyword>
<keyword evidence="2" id="KW-0472">Membrane</keyword>
<organism evidence="4 5">
    <name type="scientific">Streptomyces cellulosae</name>
    <dbReference type="NCBI Taxonomy" id="1968"/>
    <lineage>
        <taxon>Bacteria</taxon>
        <taxon>Bacillati</taxon>
        <taxon>Actinomycetota</taxon>
        <taxon>Actinomycetes</taxon>
        <taxon>Kitasatosporales</taxon>
        <taxon>Streptomycetaceae</taxon>
        <taxon>Streptomyces</taxon>
    </lineage>
</organism>
<dbReference type="InterPro" id="IPR036938">
    <property type="entry name" value="PAP2/HPO_sf"/>
</dbReference>
<reference evidence="4 5" key="1">
    <citation type="submission" date="2024-10" db="EMBL/GenBank/DDBJ databases">
        <title>The Natural Products Discovery Center: Release of the First 8490 Sequenced Strains for Exploring Actinobacteria Biosynthetic Diversity.</title>
        <authorList>
            <person name="Kalkreuter E."/>
            <person name="Kautsar S.A."/>
            <person name="Yang D."/>
            <person name="Bader C.D."/>
            <person name="Teijaro C.N."/>
            <person name="Fluegel L."/>
            <person name="Davis C.M."/>
            <person name="Simpson J.R."/>
            <person name="Lauterbach L."/>
            <person name="Steele A.D."/>
            <person name="Gui C."/>
            <person name="Meng S."/>
            <person name="Li G."/>
            <person name="Viehrig K."/>
            <person name="Ye F."/>
            <person name="Su P."/>
            <person name="Kiefer A.F."/>
            <person name="Nichols A."/>
            <person name="Cepeda A.J."/>
            <person name="Yan W."/>
            <person name="Fan B."/>
            <person name="Jiang Y."/>
            <person name="Adhikari A."/>
            <person name="Zheng C.-J."/>
            <person name="Schuster L."/>
            <person name="Cowan T.M."/>
            <person name="Smanski M.J."/>
            <person name="Chevrette M.G."/>
            <person name="De Carvalho L.P.S."/>
            <person name="Shen B."/>
        </authorList>
    </citation>
    <scope>NUCLEOTIDE SEQUENCE [LARGE SCALE GENOMIC DNA]</scope>
    <source>
        <strain evidence="4 5">NPDC051599</strain>
    </source>
</reference>
<feature type="region of interest" description="Disordered" evidence="1">
    <location>
        <begin position="224"/>
        <end position="255"/>
    </location>
</feature>
<dbReference type="InterPro" id="IPR000326">
    <property type="entry name" value="PAP2/HPO"/>
</dbReference>
<dbReference type="RefSeq" id="WP_398660224.1">
    <property type="nucleotide sequence ID" value="NZ_JBITDC010000017.1"/>
</dbReference>
<dbReference type="SUPFAM" id="SSF48317">
    <property type="entry name" value="Acid phosphatase/Vanadium-dependent haloperoxidase"/>
    <property type="match status" value="1"/>
</dbReference>
<dbReference type="PANTHER" id="PTHR14969">
    <property type="entry name" value="SPHINGOSINE-1-PHOSPHATE PHOSPHOHYDROLASE"/>
    <property type="match status" value="1"/>
</dbReference>